<accession>A0A9Q0WL58</accession>
<protein>
    <submittedName>
        <fullName evidence="1">Uncharacterized protein</fullName>
    </submittedName>
</protein>
<reference evidence="1" key="1">
    <citation type="submission" date="2022-11" db="EMBL/GenBank/DDBJ databases">
        <authorList>
            <person name="Hyden B.L."/>
            <person name="Feng K."/>
            <person name="Yates T."/>
            <person name="Jawdy S."/>
            <person name="Smart L.B."/>
            <person name="Muchero W."/>
        </authorList>
    </citation>
    <scope>NUCLEOTIDE SEQUENCE</scope>
    <source>
        <tissue evidence="1">Shoot tip</tissue>
    </source>
</reference>
<gene>
    <name evidence="1" type="ORF">OIU74_022827</name>
</gene>
<dbReference type="AlphaFoldDB" id="A0A9Q0WL58"/>
<sequence>MGLYGLVKASREIGPVGLQFSCLRATRQQPNGSIPSTSAEPSMKMGSFQDFATCFNQKQKPDWLGINLLLLSGAAGVFRICDEQSFLKLDRNDIQSSEQIIGGTTPVRGRGQAVPGVHGKGWRFWMKN</sequence>
<organism evidence="1 2">
    <name type="scientific">Salix koriyanagi</name>
    <dbReference type="NCBI Taxonomy" id="2511006"/>
    <lineage>
        <taxon>Eukaryota</taxon>
        <taxon>Viridiplantae</taxon>
        <taxon>Streptophyta</taxon>
        <taxon>Embryophyta</taxon>
        <taxon>Tracheophyta</taxon>
        <taxon>Spermatophyta</taxon>
        <taxon>Magnoliopsida</taxon>
        <taxon>eudicotyledons</taxon>
        <taxon>Gunneridae</taxon>
        <taxon>Pentapetalae</taxon>
        <taxon>rosids</taxon>
        <taxon>fabids</taxon>
        <taxon>Malpighiales</taxon>
        <taxon>Salicaceae</taxon>
        <taxon>Saliceae</taxon>
        <taxon>Salix</taxon>
    </lineage>
</organism>
<name>A0A9Q0WL58_9ROSI</name>
<evidence type="ECO:0000313" key="2">
    <source>
        <dbReference type="Proteomes" id="UP001151752"/>
    </source>
</evidence>
<proteinExistence type="predicted"/>
<keyword evidence="2" id="KW-1185">Reference proteome</keyword>
<dbReference type="Proteomes" id="UP001151752">
    <property type="component" value="Chromosome 8"/>
</dbReference>
<reference evidence="1" key="2">
    <citation type="journal article" date="2023" name="Int. J. Mol. Sci.">
        <title>De Novo Assembly and Annotation of 11 Diverse Shrub Willow (Salix) Genomes Reveals Novel Gene Organization in Sex-Linked Regions.</title>
        <authorList>
            <person name="Hyden B."/>
            <person name="Feng K."/>
            <person name="Yates T.B."/>
            <person name="Jawdy S."/>
            <person name="Cereghino C."/>
            <person name="Smart L.B."/>
            <person name="Muchero W."/>
        </authorList>
    </citation>
    <scope>NUCLEOTIDE SEQUENCE</scope>
    <source>
        <tissue evidence="1">Shoot tip</tissue>
    </source>
</reference>
<dbReference type="EMBL" id="JAPFFM010000003">
    <property type="protein sequence ID" value="KAJ6769231.1"/>
    <property type="molecule type" value="Genomic_DNA"/>
</dbReference>
<evidence type="ECO:0000313" key="1">
    <source>
        <dbReference type="EMBL" id="KAJ6769231.1"/>
    </source>
</evidence>
<comment type="caution">
    <text evidence="1">The sequence shown here is derived from an EMBL/GenBank/DDBJ whole genome shotgun (WGS) entry which is preliminary data.</text>
</comment>